<feature type="domain" description="OB" evidence="3">
    <location>
        <begin position="19"/>
        <end position="116"/>
    </location>
</feature>
<evidence type="ECO:0000256" key="1">
    <source>
        <dbReference type="ARBA" id="ARBA00022917"/>
    </source>
</evidence>
<dbReference type="GO" id="GO:0004815">
    <property type="term" value="F:aspartate-tRNA ligase activity"/>
    <property type="evidence" value="ECO:0007669"/>
    <property type="project" value="TreeGrafter"/>
</dbReference>
<dbReference type="AlphaFoldDB" id="X1KAT8"/>
<dbReference type="Pfam" id="PF01336">
    <property type="entry name" value="tRNA_anti-codon"/>
    <property type="match status" value="1"/>
</dbReference>
<dbReference type="SUPFAM" id="SSF50249">
    <property type="entry name" value="Nucleic acid-binding proteins"/>
    <property type="match status" value="1"/>
</dbReference>
<dbReference type="GO" id="GO:0005524">
    <property type="term" value="F:ATP binding"/>
    <property type="evidence" value="ECO:0007669"/>
    <property type="project" value="UniProtKB-KW"/>
</dbReference>
<dbReference type="PANTHER" id="PTHR22594:SF5">
    <property type="entry name" value="ASPARTATE--TRNA LIGASE, MITOCHONDRIAL"/>
    <property type="match status" value="1"/>
</dbReference>
<reference evidence="4" key="1">
    <citation type="journal article" date="2014" name="Front. Microbiol.">
        <title>High frequency of phylogenetically diverse reductive dehalogenase-homologous genes in deep subseafloor sedimentary metagenomes.</title>
        <authorList>
            <person name="Kawai M."/>
            <person name="Futagami T."/>
            <person name="Toyoda A."/>
            <person name="Takaki Y."/>
            <person name="Nishi S."/>
            <person name="Hori S."/>
            <person name="Arai W."/>
            <person name="Tsubouchi T."/>
            <person name="Morono Y."/>
            <person name="Uchiyama I."/>
            <person name="Ito T."/>
            <person name="Fujiyama A."/>
            <person name="Inagaki F."/>
            <person name="Takami H."/>
        </authorList>
    </citation>
    <scope>NUCLEOTIDE SEQUENCE</scope>
    <source>
        <strain evidence="4">Expedition CK06-06</strain>
    </source>
</reference>
<dbReference type="GO" id="GO:0006422">
    <property type="term" value="P:aspartyl-tRNA aminoacylation"/>
    <property type="evidence" value="ECO:0007669"/>
    <property type="project" value="TreeGrafter"/>
</dbReference>
<accession>X1KAT8</accession>
<comment type="caution">
    <text evidence="4">The sequence shown here is derived from an EMBL/GenBank/DDBJ whole genome shotgun (WGS) entry which is preliminary data.</text>
</comment>
<dbReference type="CDD" id="cd04317">
    <property type="entry name" value="EcAspRS_like_N"/>
    <property type="match status" value="1"/>
</dbReference>
<proteinExistence type="predicted"/>
<dbReference type="Gene3D" id="2.40.50.140">
    <property type="entry name" value="Nucleic acid-binding proteins"/>
    <property type="match status" value="1"/>
</dbReference>
<gene>
    <name evidence="4" type="ORF">S06H3_23002</name>
</gene>
<keyword evidence="1" id="KW-0648">Protein biosynthesis</keyword>
<evidence type="ECO:0000313" key="4">
    <source>
        <dbReference type="EMBL" id="GAI03718.1"/>
    </source>
</evidence>
<feature type="non-terminal residue" evidence="4">
    <location>
        <position position="158"/>
    </location>
</feature>
<evidence type="ECO:0000259" key="3">
    <source>
        <dbReference type="Pfam" id="PF01336"/>
    </source>
</evidence>
<dbReference type="InterPro" id="IPR012340">
    <property type="entry name" value="NA-bd_OB-fold"/>
</dbReference>
<protein>
    <recommendedName>
        <fullName evidence="3">OB domain-containing protein</fullName>
    </recommendedName>
</protein>
<evidence type="ECO:0000256" key="2">
    <source>
        <dbReference type="ARBA" id="ARBA00023146"/>
    </source>
</evidence>
<name>X1KAT8_9ZZZZ</name>
<sequence length="158" mass="18142">MLRTHTCGQLTVKDVGAKVTLCGWVASRRDHGKIIFIDLRDRYGITQIVFAPDAEKRQVYPHTKNFAVGVYEKAKELGNEYVTLIQGEVNRRPEKTENRKLPTGEIEVFAAQLTIINSSSNIPFEIKEDINASGDLRLKYRYLDLRRKRILGNLCLRH</sequence>
<organism evidence="4">
    <name type="scientific">marine sediment metagenome</name>
    <dbReference type="NCBI Taxonomy" id="412755"/>
    <lineage>
        <taxon>unclassified sequences</taxon>
        <taxon>metagenomes</taxon>
        <taxon>ecological metagenomes</taxon>
    </lineage>
</organism>
<dbReference type="InterPro" id="IPR004365">
    <property type="entry name" value="NA-bd_OB_tRNA"/>
</dbReference>
<dbReference type="InterPro" id="IPR047089">
    <property type="entry name" value="Asp-tRNA-ligase_1_N"/>
</dbReference>
<keyword evidence="2" id="KW-0030">Aminoacyl-tRNA synthetase</keyword>
<dbReference type="GO" id="GO:0003676">
    <property type="term" value="F:nucleic acid binding"/>
    <property type="evidence" value="ECO:0007669"/>
    <property type="project" value="InterPro"/>
</dbReference>
<keyword evidence="2" id="KW-0436">Ligase</keyword>
<dbReference type="EMBL" id="BARV01012412">
    <property type="protein sequence ID" value="GAI03718.1"/>
    <property type="molecule type" value="Genomic_DNA"/>
</dbReference>
<dbReference type="PANTHER" id="PTHR22594">
    <property type="entry name" value="ASPARTYL/LYSYL-TRNA SYNTHETASE"/>
    <property type="match status" value="1"/>
</dbReference>